<proteinExistence type="predicted"/>
<keyword evidence="1" id="KW-0560">Oxidoreductase</keyword>
<evidence type="ECO:0000259" key="2">
    <source>
        <dbReference type="Pfam" id="PF00171"/>
    </source>
</evidence>
<comment type="caution">
    <text evidence="3">The sequence shown here is derived from an EMBL/GenBank/DDBJ whole genome shotgun (WGS) entry which is preliminary data.</text>
</comment>
<dbReference type="InterPro" id="IPR016161">
    <property type="entry name" value="Ald_DH/histidinol_DH"/>
</dbReference>
<accession>A0AAX1ZHY8</accession>
<sequence length="373" mass="39612">DELDALGTDFLEIVSQETALPLARLQGERARTSGQMRLFAKVLRRGDFLGARIDTALPERQPLPRPDLRQIKIGVGPVAVFGASNFPLAFSTAGGDTASALAAGCSVVVKAHSGHMATADFVAQAIERAVEKSNMPKGVFNMIYGNGVGEPLVKHPLIQAVGFTGSLRGGRALCDMAAARPQPIPVFAEMSSINPMLMLPEALKKRGEKIAQDLADSVVLGCGQFCTNPGLILGIKSAEFSQLISNLTEIMGAKPAQTMLNAGTLKSYTAGLEHLTQHQGIKHLAGQTQQGNQAQPQLFKADVELLLAGDQLLQEEIFGPTTVIIEVEDKAQLITALQSMNGQLTATLIADEADLTEFADVVPVLEEKAGRLL</sequence>
<organism evidence="3 4">
    <name type="scientific">Acinetobacter baumannii</name>
    <dbReference type="NCBI Taxonomy" id="470"/>
    <lineage>
        <taxon>Bacteria</taxon>
        <taxon>Pseudomonadati</taxon>
        <taxon>Pseudomonadota</taxon>
        <taxon>Gammaproteobacteria</taxon>
        <taxon>Moraxellales</taxon>
        <taxon>Moraxellaceae</taxon>
        <taxon>Acinetobacter</taxon>
        <taxon>Acinetobacter calcoaceticus/baumannii complex</taxon>
    </lineage>
</organism>
<evidence type="ECO:0000256" key="1">
    <source>
        <dbReference type="ARBA" id="ARBA00023002"/>
    </source>
</evidence>
<name>A0AAX1ZHY8_ACIBA</name>
<feature type="non-terminal residue" evidence="3">
    <location>
        <position position="1"/>
    </location>
</feature>
<feature type="non-terminal residue" evidence="3">
    <location>
        <position position="373"/>
    </location>
</feature>
<dbReference type="Gene3D" id="3.40.605.10">
    <property type="entry name" value="Aldehyde Dehydrogenase, Chain A, domain 1"/>
    <property type="match status" value="1"/>
</dbReference>
<dbReference type="EMBL" id="RXLU01000210">
    <property type="protein sequence ID" value="RTQ64633.1"/>
    <property type="molecule type" value="Genomic_DNA"/>
</dbReference>
<dbReference type="Pfam" id="PF00171">
    <property type="entry name" value="Aldedh"/>
    <property type="match status" value="1"/>
</dbReference>
<evidence type="ECO:0000313" key="4">
    <source>
        <dbReference type="Proteomes" id="UP000268239"/>
    </source>
</evidence>
<dbReference type="InterPro" id="IPR044151">
    <property type="entry name" value="ALDH_KGSADH"/>
</dbReference>
<dbReference type="Proteomes" id="UP000268239">
    <property type="component" value="Unassembled WGS sequence"/>
</dbReference>
<reference evidence="3 4" key="1">
    <citation type="submission" date="2018-12" db="EMBL/GenBank/DDBJ databases">
        <title>Draft Genome Sequences Human Pathogenic Acinetobacter baumannii Strains.</title>
        <authorList>
            <person name="Madhi M."/>
            <person name="Ronco T."/>
            <person name="Olsen R.H."/>
            <person name="Hassani A."/>
        </authorList>
    </citation>
    <scope>NUCLEOTIDE SEQUENCE [LARGE SCALE GENOMIC DNA]</scope>
    <source>
        <strain evidence="3 4">AB3</strain>
    </source>
</reference>
<dbReference type="InterPro" id="IPR016162">
    <property type="entry name" value="Ald_DH_N"/>
</dbReference>
<dbReference type="PANTHER" id="PTHR43353">
    <property type="entry name" value="SUCCINATE-SEMIALDEHYDE DEHYDROGENASE, MITOCHONDRIAL"/>
    <property type="match status" value="1"/>
</dbReference>
<evidence type="ECO:0000313" key="3">
    <source>
        <dbReference type="EMBL" id="RTQ64633.1"/>
    </source>
</evidence>
<dbReference type="InterPro" id="IPR016163">
    <property type="entry name" value="Ald_DH_C"/>
</dbReference>
<gene>
    <name evidence="3" type="ORF">EJ062_20185</name>
</gene>
<feature type="domain" description="Aldehyde dehydrogenase" evidence="2">
    <location>
        <begin position="9"/>
        <end position="352"/>
    </location>
</feature>
<dbReference type="PANTHER" id="PTHR43353:SF3">
    <property type="entry name" value="ALDEHYDE DEHYDROGENASE-RELATED"/>
    <property type="match status" value="1"/>
</dbReference>
<dbReference type="InterPro" id="IPR050740">
    <property type="entry name" value="Aldehyde_DH_Superfamily"/>
</dbReference>
<dbReference type="SUPFAM" id="SSF53720">
    <property type="entry name" value="ALDH-like"/>
    <property type="match status" value="1"/>
</dbReference>
<dbReference type="InterPro" id="IPR015590">
    <property type="entry name" value="Aldehyde_DH_dom"/>
</dbReference>
<protein>
    <submittedName>
        <fullName evidence="3">Aldehyde dehydrogenase (NADP(+))</fullName>
    </submittedName>
</protein>
<dbReference type="RefSeq" id="WP_148102961.1">
    <property type="nucleotide sequence ID" value="NZ_RXLU01000210.1"/>
</dbReference>
<dbReference type="Gene3D" id="3.40.309.10">
    <property type="entry name" value="Aldehyde Dehydrogenase, Chain A, domain 2"/>
    <property type="match status" value="1"/>
</dbReference>
<dbReference type="GO" id="GO:0016620">
    <property type="term" value="F:oxidoreductase activity, acting on the aldehyde or oxo group of donors, NAD or NADP as acceptor"/>
    <property type="evidence" value="ECO:0007669"/>
    <property type="project" value="InterPro"/>
</dbReference>
<dbReference type="CDD" id="cd07129">
    <property type="entry name" value="ALDH_KGSADH"/>
    <property type="match status" value="1"/>
</dbReference>
<dbReference type="AlphaFoldDB" id="A0AAX1ZHY8"/>